<evidence type="ECO:0000259" key="1">
    <source>
        <dbReference type="Pfam" id="PF00535"/>
    </source>
</evidence>
<dbReference type="CDD" id="cd04196">
    <property type="entry name" value="GT_2_like_d"/>
    <property type="match status" value="1"/>
</dbReference>
<evidence type="ECO:0000313" key="3">
    <source>
        <dbReference type="Proteomes" id="UP000744555"/>
    </source>
</evidence>
<gene>
    <name evidence="2" type="ORF">A9179_21780</name>
</gene>
<dbReference type="GO" id="GO:0016740">
    <property type="term" value="F:transferase activity"/>
    <property type="evidence" value="ECO:0007669"/>
    <property type="project" value="UniProtKB-KW"/>
</dbReference>
<dbReference type="PANTHER" id="PTHR22916">
    <property type="entry name" value="GLYCOSYLTRANSFERASE"/>
    <property type="match status" value="1"/>
</dbReference>
<dbReference type="InterPro" id="IPR001173">
    <property type="entry name" value="Glyco_trans_2-like"/>
</dbReference>
<proteinExistence type="predicted"/>
<keyword evidence="2" id="KW-0808">Transferase</keyword>
<sequence length="327" mass="36320">MDDELQQALTPVARPNAKASAGRATVAILLSTFNGEKFLAEQLESIAAQTYQDWIIIASDDGSQDSTLTILEHYRRRFGADRLCIVKGPGKGFAANFLSMATDTSISTGFFAFCDQDDLWHPDKLERALAWLEQQPPGAAALYCTRTRLVDERGSPRGLSPLFDKQPSFRNALVQSLAGGNTMVFNRCTRDLLAKAGNIPVISHDWWLYILISGNDGQIRYDPKPSIDYRQHGSNLIGANSGISDRLIRIQRMLAGDFHHWNSVNLSALKTQVEMLTETNRIALQRFVKARTASLPIRVQAMMRAGVYRQTLLGNLGLVVATLLRKI</sequence>
<dbReference type="Proteomes" id="UP000744555">
    <property type="component" value="Unassembled WGS sequence"/>
</dbReference>
<dbReference type="Pfam" id="PF00535">
    <property type="entry name" value="Glycos_transf_2"/>
    <property type="match status" value="1"/>
</dbReference>
<protein>
    <submittedName>
        <fullName evidence="2">Glycosyl transferase family 2</fullName>
    </submittedName>
</protein>
<dbReference type="SUPFAM" id="SSF53448">
    <property type="entry name" value="Nucleotide-diphospho-sugar transferases"/>
    <property type="match status" value="1"/>
</dbReference>
<dbReference type="Gene3D" id="3.90.550.10">
    <property type="entry name" value="Spore Coat Polysaccharide Biosynthesis Protein SpsA, Chain A"/>
    <property type="match status" value="1"/>
</dbReference>
<reference evidence="2 3" key="1">
    <citation type="submission" date="2016-06" db="EMBL/GenBank/DDBJ databases">
        <authorList>
            <person name="Ramos C."/>
            <person name="Pintado A."/>
            <person name="Crespo-Gomez J.I."/>
        </authorList>
    </citation>
    <scope>NUCLEOTIDE SEQUENCE [LARGE SCALE GENOMIC DNA]</scope>
    <source>
        <strain evidence="2 3">AVO110</strain>
    </source>
</reference>
<dbReference type="RefSeq" id="WP_187808344.1">
    <property type="nucleotide sequence ID" value="NZ_LZEU01000001.1"/>
</dbReference>
<comment type="caution">
    <text evidence="2">The sequence shown here is derived from an EMBL/GenBank/DDBJ whole genome shotgun (WGS) entry which is preliminary data.</text>
</comment>
<organism evidence="2 3">
    <name type="scientific">Aquipseudomonas alcaligenes</name>
    <name type="common">Pseudomonas alcaligenes</name>
    <dbReference type="NCBI Taxonomy" id="43263"/>
    <lineage>
        <taxon>Bacteria</taxon>
        <taxon>Pseudomonadati</taxon>
        <taxon>Pseudomonadota</taxon>
        <taxon>Gammaproteobacteria</taxon>
        <taxon>Pseudomonadales</taxon>
        <taxon>Pseudomonadaceae</taxon>
        <taxon>Aquipseudomonas</taxon>
    </lineage>
</organism>
<keyword evidence="3" id="KW-1185">Reference proteome</keyword>
<name>A0ABR7S772_AQUAC</name>
<accession>A0ABR7S772</accession>
<evidence type="ECO:0000313" key="2">
    <source>
        <dbReference type="EMBL" id="MBC9252904.1"/>
    </source>
</evidence>
<dbReference type="InterPro" id="IPR029044">
    <property type="entry name" value="Nucleotide-diphossugar_trans"/>
</dbReference>
<feature type="domain" description="Glycosyltransferase 2-like" evidence="1">
    <location>
        <begin position="28"/>
        <end position="154"/>
    </location>
</feature>
<dbReference type="EMBL" id="LZEU01000001">
    <property type="protein sequence ID" value="MBC9252904.1"/>
    <property type="molecule type" value="Genomic_DNA"/>
</dbReference>
<dbReference type="PANTHER" id="PTHR22916:SF3">
    <property type="entry name" value="UDP-GLCNAC:BETAGAL BETA-1,3-N-ACETYLGLUCOSAMINYLTRANSFERASE-LIKE PROTEIN 1"/>
    <property type="match status" value="1"/>
</dbReference>